<feature type="transmembrane region" description="Helical" evidence="1">
    <location>
        <begin position="383"/>
        <end position="408"/>
    </location>
</feature>
<evidence type="ECO:0000313" key="2">
    <source>
        <dbReference type="EMBL" id="CUS41725.1"/>
    </source>
</evidence>
<dbReference type="SUPFAM" id="SSF82714">
    <property type="entry name" value="Multidrug efflux transporter AcrB TolC docking domain, DN and DC subdomains"/>
    <property type="match status" value="2"/>
</dbReference>
<feature type="transmembrane region" description="Helical" evidence="1">
    <location>
        <begin position="895"/>
        <end position="918"/>
    </location>
</feature>
<dbReference type="Gene3D" id="3.30.70.1320">
    <property type="entry name" value="Multidrug efflux transporter AcrB pore domain like"/>
    <property type="match status" value="1"/>
</dbReference>
<protein>
    <submittedName>
        <fullName evidence="2">Acriflavin resistance protein</fullName>
    </submittedName>
</protein>
<organism evidence="2">
    <name type="scientific">hydrothermal vent metagenome</name>
    <dbReference type="NCBI Taxonomy" id="652676"/>
    <lineage>
        <taxon>unclassified sequences</taxon>
        <taxon>metagenomes</taxon>
        <taxon>ecological metagenomes</taxon>
    </lineage>
</organism>
<proteinExistence type="predicted"/>
<feature type="transmembrane region" description="Helical" evidence="1">
    <location>
        <begin position="869"/>
        <end position="889"/>
    </location>
</feature>
<dbReference type="SUPFAM" id="SSF82693">
    <property type="entry name" value="Multidrug efflux transporter AcrB pore domain, PN1, PN2, PC1 and PC2 subdomains"/>
    <property type="match status" value="3"/>
</dbReference>
<dbReference type="PANTHER" id="PTHR32063">
    <property type="match status" value="1"/>
</dbReference>
<reference evidence="2" key="1">
    <citation type="submission" date="2015-10" db="EMBL/GenBank/DDBJ databases">
        <authorList>
            <person name="Gilbert D.G."/>
        </authorList>
    </citation>
    <scope>NUCLEOTIDE SEQUENCE</scope>
</reference>
<feature type="transmembrane region" description="Helical" evidence="1">
    <location>
        <begin position="460"/>
        <end position="482"/>
    </location>
</feature>
<feature type="transmembrane region" description="Helical" evidence="1">
    <location>
        <begin position="946"/>
        <end position="965"/>
    </location>
</feature>
<feature type="transmembrane region" description="Helical" evidence="1">
    <location>
        <begin position="429"/>
        <end position="448"/>
    </location>
</feature>
<dbReference type="SUPFAM" id="SSF82866">
    <property type="entry name" value="Multidrug efflux transporter AcrB transmembrane domain"/>
    <property type="match status" value="2"/>
</dbReference>
<feature type="transmembrane region" description="Helical" evidence="1">
    <location>
        <begin position="844"/>
        <end position="862"/>
    </location>
</feature>
<dbReference type="Gene3D" id="3.30.70.1440">
    <property type="entry name" value="Multidrug efflux transporter AcrB pore domain"/>
    <property type="match status" value="1"/>
</dbReference>
<dbReference type="Pfam" id="PF00873">
    <property type="entry name" value="ACR_tran"/>
    <property type="match status" value="1"/>
</dbReference>
<dbReference type="GO" id="GO:0042910">
    <property type="term" value="F:xenobiotic transmembrane transporter activity"/>
    <property type="evidence" value="ECO:0007669"/>
    <property type="project" value="TreeGrafter"/>
</dbReference>
<feature type="transmembrane region" description="Helical" evidence="1">
    <location>
        <begin position="971"/>
        <end position="994"/>
    </location>
</feature>
<dbReference type="Gene3D" id="1.20.1640.10">
    <property type="entry name" value="Multidrug efflux transporter AcrB transmembrane domain"/>
    <property type="match status" value="2"/>
</dbReference>
<dbReference type="Gene3D" id="3.30.2090.10">
    <property type="entry name" value="Multidrug efflux transporter AcrB TolC docking domain, DN and DC subdomains"/>
    <property type="match status" value="2"/>
</dbReference>
<dbReference type="InterPro" id="IPR001036">
    <property type="entry name" value="Acrflvin-R"/>
</dbReference>
<dbReference type="PANTHER" id="PTHR32063:SF18">
    <property type="entry name" value="CATION EFFLUX SYSTEM PROTEIN"/>
    <property type="match status" value="1"/>
</dbReference>
<dbReference type="GO" id="GO:0005886">
    <property type="term" value="C:plasma membrane"/>
    <property type="evidence" value="ECO:0007669"/>
    <property type="project" value="TreeGrafter"/>
</dbReference>
<feature type="transmembrane region" description="Helical" evidence="1">
    <location>
        <begin position="515"/>
        <end position="534"/>
    </location>
</feature>
<dbReference type="Gene3D" id="3.30.70.1430">
    <property type="entry name" value="Multidrug efflux transporter AcrB pore domain"/>
    <property type="match status" value="2"/>
</dbReference>
<dbReference type="EMBL" id="CZQC01000050">
    <property type="protein sequence ID" value="CUS41725.1"/>
    <property type="molecule type" value="Genomic_DNA"/>
</dbReference>
<dbReference type="AlphaFoldDB" id="A0A160TBG7"/>
<gene>
    <name evidence="2" type="ORF">MGWOODY_Tha2244</name>
</gene>
<evidence type="ECO:0000256" key="1">
    <source>
        <dbReference type="SAM" id="Phobius"/>
    </source>
</evidence>
<keyword evidence="1" id="KW-1133">Transmembrane helix</keyword>
<dbReference type="InterPro" id="IPR027463">
    <property type="entry name" value="AcrB_DN_DC_subdom"/>
</dbReference>
<keyword evidence="1" id="KW-0812">Transmembrane</keyword>
<name>A0A160TBG7_9ZZZZ</name>
<sequence>MNLFGYIHRYKRLILALTAMFMLLGIASWLTMARQEDPSFPYRTGTIRVVFPGVSAEQIEKLITEPLEEQLAEVEELRRVKSTSRDNVAIFVVELLDRIYDTDAAWDRVRRAMEKAEQDFPKGVVEYVLEDRRMDIPAAVISIVGTADILELAHQAEILKRQLLAVNGVSRIEIEGDPEKELRIDLDSAILSQLSINRDQVVAAIQVHNQIIPGGVVRIGDHALRVDTGSDLQQKSDVESIPIRLATGQYIPLSAIAHIAFVAREPSAAQTYHNGMRSVSLGIYAKRGQVDAIVFGEQIRQRIDAVRADYQPLEIVETFFQPDYVADRLEGLQFNLLGSILIIAITVIAALGWRNGLLVAGVLPVVAIIVLALYNLGGGVLHQIAVIGIVISLGILVDNAIVVVESIVQELQAGRSRREAVESAFEQMAFPLFTSTGTTVAAFIPLLLSKGGTGDFTRGIPVMIILSLLVSYVISVLVLPLVAERLVGIPKHDNQRWIKKISDKLIYISRYKAKLALLLVVGVMALTIMAFPLLKLQFFPQADRNQVVIDMALPGDSSLERMAEVSAEVEQKLLARDDVVGVMRSVGMSGFRFYYNLLATIDSTNSARLMVNTRDMAANQAVIDWITHDIQTALPEATIIAKRLGQGPPTPAPVELRLQSDDPSSLYQAADQVLAILNALPETTMIRSDKDSGLAELSVNIDKTIAQELGVRRDQVAASLFGQTRGLDAGEFLYSDDPITMRVRSAAGDLTTTAELSGQYIYNATGQSVPLDAVATLKSQWTSAVIRHYKGIPTVTIHSELMPGAAYNTVLKKVFAALDENPLPGAVTLQLGGDAEGSADANRAILKSVPIGVMLLLLFMLVQFNSFRRLTIILATIPLAAVGIIPGLVLSDQPFGFQSLLGVIALIGIVVNNAIVLLDVVDARLREGADIDSAVAQSIDARTAPILLTTATTVLGLLPLAFSASTLWPPMAWAIISGLLMSTLLTLIVIPVLCRMMLKTNPVAM</sequence>
<feature type="transmembrane region" description="Helical" evidence="1">
    <location>
        <begin position="332"/>
        <end position="351"/>
    </location>
</feature>
<feature type="transmembrane region" description="Helical" evidence="1">
    <location>
        <begin position="358"/>
        <end position="377"/>
    </location>
</feature>
<accession>A0A160TBG7</accession>
<keyword evidence="1" id="KW-0472">Membrane</keyword>
<dbReference type="PRINTS" id="PR00702">
    <property type="entry name" value="ACRIFLAVINRP"/>
</dbReference>